<dbReference type="RefSeq" id="WP_045985835.1">
    <property type="nucleotide sequence ID" value="NZ_CP063052.1"/>
</dbReference>
<dbReference type="InterPro" id="IPR052048">
    <property type="entry name" value="ST_Response_Regulator"/>
</dbReference>
<dbReference type="Gene3D" id="3.40.50.2300">
    <property type="match status" value="1"/>
</dbReference>
<accession>A0A837G6V6</accession>
<protein>
    <submittedName>
        <fullName evidence="2">Response regulator VieB</fullName>
    </submittedName>
</protein>
<dbReference type="PANTHER" id="PTHR43228">
    <property type="entry name" value="TWO-COMPONENT RESPONSE REGULATOR"/>
    <property type="match status" value="1"/>
</dbReference>
<sequence length="535" mass="62069">MIIRASNPVPLPHQNVIAQFRVLVVDESTLFAQSIKRMLMQLKVDDKNITHASDTKLAAKYLRESKELGSYFDVIICSFNFKSQPQGREFFRYLEKEQVRAHLTALIITDNATDIDTVRQIDAFLPDGFIAKPFNHNQFLSKFGQITEKALRLKSLKNAYFQKRYHDVLELTQDECLPPKVANDMLRLRCLSLIKLDRFEEAVELCQPFIGAQQEWPSVLLIELYSLQNDSQKISDILYTTTTLKDHPRVHWVLNESQLEGDDYQYLLSHYSKVNDDHEKSVKAALVHLLALDYDATLDSLGHLIRSNKTNPLLDKRLLVFLQGLVSLSSTFENKNKVLEVNDLNKIAPSKESQHQRYFLFVYILKHYDRKSLFLTGQRIDAFFDKALYAKDNLVLILLALACYQLGLYSKLQKLYQQRMSFIEKDYLAILTSKILGQLVQMSDKRELYYDTNRDDDLSALVSMTHSSPLNTRYHEGFISQLSDIVKRRKVKRTKEIISHIESSIAFLKDSYESLGLTSDLMRLRSEYELIKINL</sequence>
<dbReference type="GO" id="GO:0000160">
    <property type="term" value="P:phosphorelay signal transduction system"/>
    <property type="evidence" value="ECO:0007669"/>
    <property type="project" value="InterPro"/>
</dbReference>
<dbReference type="SMART" id="SM00448">
    <property type="entry name" value="REC"/>
    <property type="match status" value="1"/>
</dbReference>
<dbReference type="InterPro" id="IPR011006">
    <property type="entry name" value="CheY-like_superfamily"/>
</dbReference>
<dbReference type="AlphaFoldDB" id="A0A837G6V6"/>
<name>A0A837G6V6_9VIBR</name>
<dbReference type="InterPro" id="IPR001789">
    <property type="entry name" value="Sig_transdc_resp-reg_receiver"/>
</dbReference>
<proteinExistence type="predicted"/>
<organism evidence="2">
    <name type="scientific">Vibrio coralliilyticus</name>
    <dbReference type="NCBI Taxonomy" id="190893"/>
    <lineage>
        <taxon>Bacteria</taxon>
        <taxon>Pseudomonadati</taxon>
        <taxon>Pseudomonadota</taxon>
        <taxon>Gammaproteobacteria</taxon>
        <taxon>Vibrionales</taxon>
        <taxon>Vibrionaceae</taxon>
        <taxon>Vibrio</taxon>
    </lineage>
</organism>
<dbReference type="SUPFAM" id="SSF52172">
    <property type="entry name" value="CheY-like"/>
    <property type="match status" value="1"/>
</dbReference>
<dbReference type="PROSITE" id="PS50110">
    <property type="entry name" value="RESPONSE_REGULATORY"/>
    <property type="match status" value="1"/>
</dbReference>
<evidence type="ECO:0000256" key="1">
    <source>
        <dbReference type="PROSITE-ProRule" id="PRU00169"/>
    </source>
</evidence>
<evidence type="ECO:0000313" key="2">
    <source>
        <dbReference type="EMBL" id="KJY73177.1"/>
    </source>
</evidence>
<comment type="caution">
    <text evidence="2">The sequence shown here is derived from an EMBL/GenBank/DDBJ whole genome shotgun (WGS) entry which is preliminary data.</text>
</comment>
<reference evidence="2" key="1">
    <citation type="journal article" date="2015" name="BMC Genomics">
        <title>Genome mining reveals unlocked bioactive potential of marine Gram-negative bacteria.</title>
        <authorList>
            <person name="Machado H."/>
            <person name="Sonnenschein E.C."/>
            <person name="Melchiorsen J."/>
            <person name="Gram L."/>
        </authorList>
    </citation>
    <scope>NUCLEOTIDE SEQUENCE</scope>
    <source>
        <strain evidence="2">S2052</strain>
    </source>
</reference>
<dbReference type="Pfam" id="PF00072">
    <property type="entry name" value="Response_reg"/>
    <property type="match status" value="1"/>
</dbReference>
<gene>
    <name evidence="2" type="ORF">TW71_10385</name>
</gene>
<comment type="caution">
    <text evidence="1">Lacks conserved residue(s) required for the propagation of feature annotation.</text>
</comment>
<dbReference type="PANTHER" id="PTHR43228:SF1">
    <property type="entry name" value="TWO-COMPONENT RESPONSE REGULATOR ARR22"/>
    <property type="match status" value="1"/>
</dbReference>
<dbReference type="EMBL" id="JXXR01000011">
    <property type="protein sequence ID" value="KJY73177.1"/>
    <property type="molecule type" value="Genomic_DNA"/>
</dbReference>